<comment type="caution">
    <text evidence="2">The sequence shown here is derived from an EMBL/GenBank/DDBJ whole genome shotgun (WGS) entry which is preliminary data.</text>
</comment>
<proteinExistence type="predicted"/>
<dbReference type="AlphaFoldDB" id="A0A919NUY1"/>
<accession>A0A919NUY1</accession>
<feature type="compositionally biased region" description="Basic and acidic residues" evidence="1">
    <location>
        <begin position="201"/>
        <end position="211"/>
    </location>
</feature>
<evidence type="ECO:0000313" key="2">
    <source>
        <dbReference type="EMBL" id="GIF25726.1"/>
    </source>
</evidence>
<feature type="region of interest" description="Disordered" evidence="1">
    <location>
        <begin position="192"/>
        <end position="211"/>
    </location>
</feature>
<evidence type="ECO:0000313" key="3">
    <source>
        <dbReference type="Proteomes" id="UP000623608"/>
    </source>
</evidence>
<keyword evidence="3" id="KW-1185">Reference proteome</keyword>
<sequence length="355" mass="37958">MDTDHTHHDEGPRMAADPTAEFLIRAARSCHDQADDLYALTRTVLNDAAPPRSPADGDHRTLLTSVRSDDRQQLWHRIGIAQINLIVHTTDHLRTLGTVLAEPRARVPVYAHAALARAAVESSAMLLHLLATGSSFPTRLARGVALLLTDADEAVRAAKNVEGNAYMASPAPAVTKARTDLIAVVERARITRVPNGNRSNPPRESDPDRDGFKAVRIMPDGIEEPAGAKISVLIRDHFADLPGIYPLLSGVVHGLPWGLGGSMTVHGRDMTWEPDPIAIGGHVLAAVTAASRTGAAFAAYRGVHDPVVTRLADRAVRADRALAAFGKATRVLAGAKISVEGLVQRSDAARRRATS</sequence>
<reference evidence="2" key="1">
    <citation type="submission" date="2021-01" db="EMBL/GenBank/DDBJ databases">
        <title>Whole genome shotgun sequence of Actinoplanes tereljensis NBRC 105297.</title>
        <authorList>
            <person name="Komaki H."/>
            <person name="Tamura T."/>
        </authorList>
    </citation>
    <scope>NUCLEOTIDE SEQUENCE</scope>
    <source>
        <strain evidence="2">NBRC 105297</strain>
    </source>
</reference>
<name>A0A919NUY1_9ACTN</name>
<dbReference type="Proteomes" id="UP000623608">
    <property type="component" value="Unassembled WGS sequence"/>
</dbReference>
<protein>
    <submittedName>
        <fullName evidence="2">Uncharacterized protein</fullName>
    </submittedName>
</protein>
<gene>
    <name evidence="2" type="ORF">Ate02nite_84560</name>
</gene>
<evidence type="ECO:0000256" key="1">
    <source>
        <dbReference type="SAM" id="MobiDB-lite"/>
    </source>
</evidence>
<organism evidence="2 3">
    <name type="scientific">Paractinoplanes tereljensis</name>
    <dbReference type="NCBI Taxonomy" id="571912"/>
    <lineage>
        <taxon>Bacteria</taxon>
        <taxon>Bacillati</taxon>
        <taxon>Actinomycetota</taxon>
        <taxon>Actinomycetes</taxon>
        <taxon>Micromonosporales</taxon>
        <taxon>Micromonosporaceae</taxon>
        <taxon>Paractinoplanes</taxon>
    </lineage>
</organism>
<dbReference type="EMBL" id="BOMY01000053">
    <property type="protein sequence ID" value="GIF25726.1"/>
    <property type="molecule type" value="Genomic_DNA"/>
</dbReference>
<dbReference type="RefSeq" id="WP_203813533.1">
    <property type="nucleotide sequence ID" value="NZ_BOMY01000053.1"/>
</dbReference>